<evidence type="ECO:0000256" key="1">
    <source>
        <dbReference type="SAM" id="SignalP"/>
    </source>
</evidence>
<protein>
    <submittedName>
        <fullName evidence="3">Uncharacterized protein LOC108864832</fullName>
    </submittedName>
</protein>
<proteinExistence type="predicted"/>
<name>A0AAJ7L5P7_9ACAR</name>
<dbReference type="InterPro" id="IPR036249">
    <property type="entry name" value="Thioredoxin-like_sf"/>
</dbReference>
<dbReference type="Gene3D" id="3.40.30.10">
    <property type="entry name" value="Glutaredoxin"/>
    <property type="match status" value="1"/>
</dbReference>
<dbReference type="RefSeq" id="XP_018496599.1">
    <property type="nucleotide sequence ID" value="XM_018641083.1"/>
</dbReference>
<dbReference type="SUPFAM" id="SSF52833">
    <property type="entry name" value="Thioredoxin-like"/>
    <property type="match status" value="1"/>
</dbReference>
<organism evidence="2 3">
    <name type="scientific">Galendromus occidentalis</name>
    <name type="common">western predatory mite</name>
    <dbReference type="NCBI Taxonomy" id="34638"/>
    <lineage>
        <taxon>Eukaryota</taxon>
        <taxon>Metazoa</taxon>
        <taxon>Ecdysozoa</taxon>
        <taxon>Arthropoda</taxon>
        <taxon>Chelicerata</taxon>
        <taxon>Arachnida</taxon>
        <taxon>Acari</taxon>
        <taxon>Parasitiformes</taxon>
        <taxon>Mesostigmata</taxon>
        <taxon>Gamasina</taxon>
        <taxon>Phytoseioidea</taxon>
        <taxon>Phytoseiidae</taxon>
        <taxon>Typhlodrominae</taxon>
        <taxon>Galendromus</taxon>
    </lineage>
</organism>
<sequence>MRRLVWGLSALLCFCLLVPASGGRKKEDQTPIGEDGEVIPEVNGKKLDSLLESEEYLAVFFYTKICKTCDAVLTELERINDDAERFGVRFVKNGERAVAKKLLGITQFPALAYYR</sequence>
<dbReference type="AlphaFoldDB" id="A0AAJ7L5P7"/>
<keyword evidence="1" id="KW-0732">Signal</keyword>
<evidence type="ECO:0000313" key="3">
    <source>
        <dbReference type="RefSeq" id="XP_018496599.1"/>
    </source>
</evidence>
<dbReference type="PANTHER" id="PTHR19991:SF2">
    <property type="entry name" value="GH08893P"/>
    <property type="match status" value="1"/>
</dbReference>
<keyword evidence="2" id="KW-1185">Reference proteome</keyword>
<dbReference type="KEGG" id="goe:108864832"/>
<dbReference type="PANTHER" id="PTHR19991">
    <property type="entry name" value="L 2 01289"/>
    <property type="match status" value="1"/>
</dbReference>
<evidence type="ECO:0000313" key="2">
    <source>
        <dbReference type="Proteomes" id="UP000694867"/>
    </source>
</evidence>
<feature type="signal peptide" evidence="1">
    <location>
        <begin position="1"/>
        <end position="22"/>
    </location>
</feature>
<accession>A0AAJ7L5P7</accession>
<dbReference type="Proteomes" id="UP000694867">
    <property type="component" value="Unplaced"/>
</dbReference>
<dbReference type="GeneID" id="108864832"/>
<reference evidence="3" key="1">
    <citation type="submission" date="2025-08" db="UniProtKB">
        <authorList>
            <consortium name="RefSeq"/>
        </authorList>
    </citation>
    <scope>IDENTIFICATION</scope>
</reference>
<gene>
    <name evidence="3" type="primary">LOC108864832</name>
</gene>
<feature type="chain" id="PRO_5042551245" evidence="1">
    <location>
        <begin position="23"/>
        <end position="115"/>
    </location>
</feature>